<dbReference type="PANTHER" id="PTHR12670:SF13">
    <property type="entry name" value="NEUTRAL CERAMIDASE"/>
    <property type="match status" value="1"/>
</dbReference>
<organism evidence="2">
    <name type="scientific">Salix viminalis</name>
    <name type="common">Common osier</name>
    <name type="synonym">Basket willow</name>
    <dbReference type="NCBI Taxonomy" id="40686"/>
    <lineage>
        <taxon>Eukaryota</taxon>
        <taxon>Viridiplantae</taxon>
        <taxon>Streptophyta</taxon>
        <taxon>Embryophyta</taxon>
        <taxon>Tracheophyta</taxon>
        <taxon>Spermatophyta</taxon>
        <taxon>Magnoliopsida</taxon>
        <taxon>eudicotyledons</taxon>
        <taxon>Gunneridae</taxon>
        <taxon>Pentapetalae</taxon>
        <taxon>rosids</taxon>
        <taxon>fabids</taxon>
        <taxon>Malpighiales</taxon>
        <taxon>Salicaceae</taxon>
        <taxon>Saliceae</taxon>
        <taxon>Salix</taxon>
    </lineage>
</organism>
<protein>
    <recommendedName>
        <fullName evidence="1">Neutral/alkaline non-lysosomal ceramidase N-terminal domain-containing protein</fullName>
    </recommendedName>
</protein>
<gene>
    <name evidence="2" type="ORF">SVIM_LOCUS24870</name>
</gene>
<dbReference type="GO" id="GO:0046514">
    <property type="term" value="P:ceramide catabolic process"/>
    <property type="evidence" value="ECO:0007669"/>
    <property type="project" value="InterPro"/>
</dbReference>
<evidence type="ECO:0000313" key="2">
    <source>
        <dbReference type="EMBL" id="VFU22466.1"/>
    </source>
</evidence>
<dbReference type="GO" id="GO:0017040">
    <property type="term" value="F:N-acylsphingosine amidohydrolase activity"/>
    <property type="evidence" value="ECO:0007669"/>
    <property type="project" value="InterPro"/>
</dbReference>
<dbReference type="GO" id="GO:0042759">
    <property type="term" value="P:long-chain fatty acid biosynthetic process"/>
    <property type="evidence" value="ECO:0007669"/>
    <property type="project" value="TreeGrafter"/>
</dbReference>
<evidence type="ECO:0000259" key="1">
    <source>
        <dbReference type="Pfam" id="PF04734"/>
    </source>
</evidence>
<dbReference type="GO" id="GO:0016020">
    <property type="term" value="C:membrane"/>
    <property type="evidence" value="ECO:0007669"/>
    <property type="project" value="GOC"/>
</dbReference>
<dbReference type="GO" id="GO:0046512">
    <property type="term" value="P:sphingosine biosynthetic process"/>
    <property type="evidence" value="ECO:0007669"/>
    <property type="project" value="TreeGrafter"/>
</dbReference>
<feature type="domain" description="Neutral/alkaline non-lysosomal ceramidase N-terminal" evidence="1">
    <location>
        <begin position="16"/>
        <end position="71"/>
    </location>
</feature>
<dbReference type="PANTHER" id="PTHR12670">
    <property type="entry name" value="CERAMIDASE"/>
    <property type="match status" value="1"/>
</dbReference>
<sequence length="75" mass="8120">MVSHAVKRSAIFALYEYSTGKVNYRHVYQNFSEIEVELSGKDQALGPGFAAGTTDGPGMFGFQQGDAEVRTLVSS</sequence>
<dbReference type="InterPro" id="IPR006823">
    <property type="entry name" value="Ceramidase_alk"/>
</dbReference>
<dbReference type="AlphaFoldDB" id="A0A6N2K956"/>
<dbReference type="Pfam" id="PF04734">
    <property type="entry name" value="Ceramidase_alk"/>
    <property type="match status" value="1"/>
</dbReference>
<dbReference type="EMBL" id="CAADRP010000069">
    <property type="protein sequence ID" value="VFU22466.1"/>
    <property type="molecule type" value="Genomic_DNA"/>
</dbReference>
<name>A0A6N2K956_SALVM</name>
<accession>A0A6N2K956</accession>
<dbReference type="InterPro" id="IPR031329">
    <property type="entry name" value="NEUT/ALK_ceramidase_N"/>
</dbReference>
<reference evidence="2" key="1">
    <citation type="submission" date="2019-03" db="EMBL/GenBank/DDBJ databases">
        <authorList>
            <person name="Mank J."/>
            <person name="Almeida P."/>
        </authorList>
    </citation>
    <scope>NUCLEOTIDE SEQUENCE</scope>
    <source>
        <strain evidence="2">78183</strain>
    </source>
</reference>
<dbReference type="GO" id="GO:0005576">
    <property type="term" value="C:extracellular region"/>
    <property type="evidence" value="ECO:0007669"/>
    <property type="project" value="TreeGrafter"/>
</dbReference>
<proteinExistence type="predicted"/>